<keyword evidence="2" id="KW-0540">Nuclease</keyword>
<name>A0A343TM42_9EURY</name>
<dbReference type="Pfam" id="PF02609">
    <property type="entry name" value="Exonuc_VII_S"/>
    <property type="match status" value="1"/>
</dbReference>
<gene>
    <name evidence="5" type="ORF">AArcSl_2543</name>
</gene>
<feature type="coiled-coil region" evidence="4">
    <location>
        <begin position="32"/>
        <end position="59"/>
    </location>
</feature>
<accession>A0A343TM42</accession>
<dbReference type="AlphaFoldDB" id="A0A343TM42"/>
<dbReference type="GO" id="GO:0006308">
    <property type="term" value="P:DNA catabolic process"/>
    <property type="evidence" value="ECO:0007669"/>
    <property type="project" value="InterPro"/>
</dbReference>
<evidence type="ECO:0000256" key="3">
    <source>
        <dbReference type="ARBA" id="ARBA00022801"/>
    </source>
</evidence>
<keyword evidence="3" id="KW-0378">Hydrolase</keyword>
<dbReference type="RefSeq" id="WP_217563454.1">
    <property type="nucleotide sequence ID" value="NZ_CP025066.1"/>
</dbReference>
<dbReference type="Proteomes" id="UP000263012">
    <property type="component" value="Chromosome"/>
</dbReference>
<evidence type="ECO:0000313" key="5">
    <source>
        <dbReference type="EMBL" id="AUX10164.1"/>
    </source>
</evidence>
<organism evidence="5 6">
    <name type="scientific">Halalkaliarchaeum desulfuricum</name>
    <dbReference type="NCBI Taxonomy" id="2055893"/>
    <lineage>
        <taxon>Archaea</taxon>
        <taxon>Methanobacteriati</taxon>
        <taxon>Methanobacteriota</taxon>
        <taxon>Stenosarchaea group</taxon>
        <taxon>Halobacteria</taxon>
        <taxon>Halobacteriales</taxon>
        <taxon>Haloferacaceae</taxon>
        <taxon>Halalkaliarchaeum</taxon>
    </lineage>
</organism>
<evidence type="ECO:0000256" key="2">
    <source>
        <dbReference type="ARBA" id="ARBA00022722"/>
    </source>
</evidence>
<dbReference type="GO" id="GO:0008855">
    <property type="term" value="F:exodeoxyribonuclease VII activity"/>
    <property type="evidence" value="ECO:0007669"/>
    <property type="project" value="InterPro"/>
</dbReference>
<evidence type="ECO:0000256" key="4">
    <source>
        <dbReference type="SAM" id="Coils"/>
    </source>
</evidence>
<reference evidence="6" key="1">
    <citation type="submission" date="2017-11" db="EMBL/GenBank/DDBJ databases">
        <title>Phenotypic and genomic properties of facultatively anaerobic sulfur-reducing natronoarchaea from hypersaline soda lakes.</title>
        <authorList>
            <person name="Sorokin D.Y."/>
            <person name="Kublanov I.V."/>
            <person name="Roman P."/>
            <person name="Sinninghe Damste J.S."/>
            <person name="Golyshin P.N."/>
            <person name="Rojo D."/>
            <person name="Ciordia S."/>
            <person name="Mena M.D.C."/>
            <person name="Ferrer M."/>
            <person name="Messina E."/>
            <person name="Smedile F."/>
            <person name="La Spada G."/>
            <person name="La Cono V."/>
            <person name="Yakimov M.M."/>
        </authorList>
    </citation>
    <scope>NUCLEOTIDE SEQUENCE [LARGE SCALE GENOMIC DNA]</scope>
    <source>
        <strain evidence="6">AArc-Sl</strain>
    </source>
</reference>
<keyword evidence="1" id="KW-0963">Cytoplasm</keyword>
<dbReference type="InterPro" id="IPR003761">
    <property type="entry name" value="Exonuc_VII_S"/>
</dbReference>
<evidence type="ECO:0000256" key="1">
    <source>
        <dbReference type="ARBA" id="ARBA00022490"/>
    </source>
</evidence>
<evidence type="ECO:0000313" key="6">
    <source>
        <dbReference type="Proteomes" id="UP000263012"/>
    </source>
</evidence>
<dbReference type="KEGG" id="hdf:AArcSl_2543"/>
<dbReference type="SUPFAM" id="SSF116842">
    <property type="entry name" value="XseB-like"/>
    <property type="match status" value="1"/>
</dbReference>
<proteinExistence type="predicted"/>
<dbReference type="InterPro" id="IPR037004">
    <property type="entry name" value="Exonuc_VII_ssu_sf"/>
</dbReference>
<sequence>MLPRNGPDRHVPIVDDRLGQLIERLETEQLSLQQADRLHEEATELLEELEAELDVGDGRVTPLDTDE</sequence>
<dbReference type="Gene3D" id="1.10.287.1040">
    <property type="entry name" value="Exonuclease VII, small subunit"/>
    <property type="match status" value="1"/>
</dbReference>
<dbReference type="GeneID" id="37878899"/>
<dbReference type="GO" id="GO:0009318">
    <property type="term" value="C:exodeoxyribonuclease VII complex"/>
    <property type="evidence" value="ECO:0007669"/>
    <property type="project" value="InterPro"/>
</dbReference>
<keyword evidence="4" id="KW-0175">Coiled coil</keyword>
<protein>
    <submittedName>
        <fullName evidence="5">Uncharacterized protein</fullName>
    </submittedName>
</protein>
<dbReference type="EMBL" id="CP025066">
    <property type="protein sequence ID" value="AUX10164.1"/>
    <property type="molecule type" value="Genomic_DNA"/>
</dbReference>
<keyword evidence="6" id="KW-1185">Reference proteome</keyword>